<proteinExistence type="predicted"/>
<keyword evidence="2" id="KW-1185">Reference proteome</keyword>
<evidence type="ECO:0000313" key="2">
    <source>
        <dbReference type="Proteomes" id="UP000439780"/>
    </source>
</evidence>
<organism evidence="1 2">
    <name type="scientific">Qipengyuania algicida</name>
    <dbReference type="NCBI Taxonomy" id="1836209"/>
    <lineage>
        <taxon>Bacteria</taxon>
        <taxon>Pseudomonadati</taxon>
        <taxon>Pseudomonadota</taxon>
        <taxon>Alphaproteobacteria</taxon>
        <taxon>Sphingomonadales</taxon>
        <taxon>Erythrobacteraceae</taxon>
        <taxon>Qipengyuania</taxon>
    </lineage>
</organism>
<dbReference type="OrthoDB" id="7844402at2"/>
<name>A0A845AIU9_9SPHN</name>
<comment type="caution">
    <text evidence="1">The sequence shown here is derived from an EMBL/GenBank/DDBJ whole genome shotgun (WGS) entry which is preliminary data.</text>
</comment>
<evidence type="ECO:0000313" key="1">
    <source>
        <dbReference type="EMBL" id="MXP28466.1"/>
    </source>
</evidence>
<accession>A0A845AIU9</accession>
<dbReference type="RefSeq" id="WP_160752772.1">
    <property type="nucleotide sequence ID" value="NZ_WTYA01000004.1"/>
</dbReference>
<sequence>MSDLPVWPAKLTREQQKAAKQRGKDFDAALKVMSRAAGWRFARGEVVQQTRDWFISILPSPLWERGALVRMTVKPMALDPLFWEIVGLIENEALPLSFRATGAWVLRSPFTEDHVGLDKMQVRPLVTEVVG</sequence>
<gene>
    <name evidence="1" type="ORF">GRI58_06470</name>
</gene>
<protein>
    <submittedName>
        <fullName evidence="1">Uncharacterized protein</fullName>
    </submittedName>
</protein>
<dbReference type="EMBL" id="WTYA01000004">
    <property type="protein sequence ID" value="MXP28466.1"/>
    <property type="molecule type" value="Genomic_DNA"/>
</dbReference>
<reference evidence="1 2" key="1">
    <citation type="submission" date="2019-12" db="EMBL/GenBank/DDBJ databases">
        <title>Genomic-based taxomic classification of the family Erythrobacteraceae.</title>
        <authorList>
            <person name="Xu L."/>
        </authorList>
    </citation>
    <scope>NUCLEOTIDE SEQUENCE [LARGE SCALE GENOMIC DNA]</scope>
    <source>
        <strain evidence="1 2">KEMB 9005-328</strain>
    </source>
</reference>
<dbReference type="AlphaFoldDB" id="A0A845AIU9"/>
<dbReference type="Proteomes" id="UP000439780">
    <property type="component" value="Unassembled WGS sequence"/>
</dbReference>